<proteinExistence type="inferred from homology"/>
<dbReference type="GO" id="GO:0008154">
    <property type="term" value="P:actin polymerization or depolymerization"/>
    <property type="evidence" value="ECO:0007669"/>
    <property type="project" value="TreeGrafter"/>
</dbReference>
<evidence type="ECO:0000313" key="7">
    <source>
        <dbReference type="Proteomes" id="UP000663879"/>
    </source>
</evidence>
<comment type="caution">
    <text evidence="6">The sequence shown here is derived from an EMBL/GenBank/DDBJ whole genome shotgun (WGS) entry which is preliminary data.</text>
</comment>
<dbReference type="GO" id="GO:0051016">
    <property type="term" value="P:barbed-end actin filament capping"/>
    <property type="evidence" value="ECO:0007669"/>
    <property type="project" value="TreeGrafter"/>
</dbReference>
<dbReference type="PANTHER" id="PTHR11977:SF57">
    <property type="entry name" value="VILLIN-LIKE PROTEIN QUAIL"/>
    <property type="match status" value="1"/>
</dbReference>
<dbReference type="SMART" id="SM00153">
    <property type="entry name" value="VHP"/>
    <property type="match status" value="1"/>
</dbReference>
<dbReference type="PRINTS" id="PR00597">
    <property type="entry name" value="GELSOLIN"/>
</dbReference>
<dbReference type="Gene3D" id="3.40.20.10">
    <property type="entry name" value="Severin"/>
    <property type="match status" value="6"/>
</dbReference>
<comment type="similarity">
    <text evidence="1">Belongs to the villin/gelsolin family.</text>
</comment>
<dbReference type="GO" id="GO:0005546">
    <property type="term" value="F:phosphatidylinositol-4,5-bisphosphate binding"/>
    <property type="evidence" value="ECO:0007669"/>
    <property type="project" value="TreeGrafter"/>
</dbReference>
<dbReference type="CDD" id="cd11290">
    <property type="entry name" value="gelsolin_S1_like"/>
    <property type="match status" value="1"/>
</dbReference>
<keyword evidence="7" id="KW-1185">Reference proteome</keyword>
<dbReference type="SUPFAM" id="SSF55753">
    <property type="entry name" value="Actin depolymerizing proteins"/>
    <property type="match status" value="6"/>
</dbReference>
<evidence type="ECO:0000256" key="3">
    <source>
        <dbReference type="ARBA" id="ARBA00022737"/>
    </source>
</evidence>
<dbReference type="Pfam" id="PF00626">
    <property type="entry name" value="Gelsolin"/>
    <property type="match status" value="5"/>
</dbReference>
<dbReference type="CDD" id="cd11292">
    <property type="entry name" value="gelsolin_S3_like"/>
    <property type="match status" value="1"/>
</dbReference>
<dbReference type="GO" id="GO:0051015">
    <property type="term" value="F:actin filament binding"/>
    <property type="evidence" value="ECO:0007669"/>
    <property type="project" value="InterPro"/>
</dbReference>
<evidence type="ECO:0000256" key="2">
    <source>
        <dbReference type="ARBA" id="ARBA00022467"/>
    </source>
</evidence>
<dbReference type="InterPro" id="IPR007123">
    <property type="entry name" value="Gelsolin-like_dom"/>
</dbReference>
<dbReference type="OrthoDB" id="6375767at2759"/>
<keyword evidence="3" id="KW-0677">Repeat</keyword>
<protein>
    <recommendedName>
        <fullName evidence="5">HP domain-containing protein</fullName>
    </recommendedName>
</protein>
<dbReference type="InterPro" id="IPR036886">
    <property type="entry name" value="Villin_headpiece_dom_sf"/>
</dbReference>
<dbReference type="GO" id="GO:0051014">
    <property type="term" value="P:actin filament severing"/>
    <property type="evidence" value="ECO:0007669"/>
    <property type="project" value="TreeGrafter"/>
</dbReference>
<dbReference type="InterPro" id="IPR003128">
    <property type="entry name" value="Villin_headpiece"/>
</dbReference>
<evidence type="ECO:0000256" key="1">
    <source>
        <dbReference type="ARBA" id="ARBA00008418"/>
    </source>
</evidence>
<dbReference type="Proteomes" id="UP000663879">
    <property type="component" value="Unassembled WGS sequence"/>
</dbReference>
<dbReference type="PANTHER" id="PTHR11977">
    <property type="entry name" value="VILLIN"/>
    <property type="match status" value="1"/>
</dbReference>
<name>A0A813MA64_9BILA</name>
<feature type="domain" description="HP" evidence="5">
    <location>
        <begin position="799"/>
        <end position="864"/>
    </location>
</feature>
<dbReference type="GO" id="GO:0005737">
    <property type="term" value="C:cytoplasm"/>
    <property type="evidence" value="ECO:0007669"/>
    <property type="project" value="TreeGrafter"/>
</dbReference>
<evidence type="ECO:0000259" key="5">
    <source>
        <dbReference type="PROSITE" id="PS51089"/>
    </source>
</evidence>
<evidence type="ECO:0000313" key="6">
    <source>
        <dbReference type="EMBL" id="CAF0715415.1"/>
    </source>
</evidence>
<reference evidence="6" key="1">
    <citation type="submission" date="2021-02" db="EMBL/GenBank/DDBJ databases">
        <authorList>
            <person name="Nowell W R."/>
        </authorList>
    </citation>
    <scope>NUCLEOTIDE SEQUENCE</scope>
    <source>
        <strain evidence="6">Ploen Becks lab</strain>
    </source>
</reference>
<dbReference type="SUPFAM" id="SSF47050">
    <property type="entry name" value="VHP, Villin headpiece domain"/>
    <property type="match status" value="1"/>
</dbReference>
<dbReference type="InterPro" id="IPR029006">
    <property type="entry name" value="ADF-H/Gelsolin-like_dom_sf"/>
</dbReference>
<dbReference type="InterPro" id="IPR007122">
    <property type="entry name" value="Villin/Gelsolin"/>
</dbReference>
<dbReference type="PROSITE" id="PS51089">
    <property type="entry name" value="HP"/>
    <property type="match status" value="1"/>
</dbReference>
<dbReference type="CDD" id="cd11288">
    <property type="entry name" value="gelsolin_S5_like"/>
    <property type="match status" value="1"/>
</dbReference>
<keyword evidence="4" id="KW-0009">Actin-binding</keyword>
<dbReference type="AlphaFoldDB" id="A0A813MA64"/>
<dbReference type="SMART" id="SM00262">
    <property type="entry name" value="GEL"/>
    <property type="match status" value="6"/>
</dbReference>
<organism evidence="6 7">
    <name type="scientific">Brachionus calyciflorus</name>
    <dbReference type="NCBI Taxonomy" id="104777"/>
    <lineage>
        <taxon>Eukaryota</taxon>
        <taxon>Metazoa</taxon>
        <taxon>Spiralia</taxon>
        <taxon>Gnathifera</taxon>
        <taxon>Rotifera</taxon>
        <taxon>Eurotatoria</taxon>
        <taxon>Monogononta</taxon>
        <taxon>Pseudotrocha</taxon>
        <taxon>Ploima</taxon>
        <taxon>Brachionidae</taxon>
        <taxon>Brachionus</taxon>
    </lineage>
</organism>
<dbReference type="Pfam" id="PF02209">
    <property type="entry name" value="VHP"/>
    <property type="match status" value="1"/>
</dbReference>
<dbReference type="FunFam" id="3.40.20.10:FF:000001">
    <property type="entry name" value="Gelsolin"/>
    <property type="match status" value="1"/>
</dbReference>
<gene>
    <name evidence="6" type="ORF">OXX778_LOCUS1577</name>
</gene>
<dbReference type="FunFam" id="3.40.20.10:FF:000005">
    <property type="entry name" value="Gelsolin"/>
    <property type="match status" value="1"/>
</dbReference>
<keyword evidence="2" id="KW-0117">Actin capping</keyword>
<accession>A0A813MA64</accession>
<dbReference type="CDD" id="cd11293">
    <property type="entry name" value="gelsolin_S4_like"/>
    <property type="match status" value="1"/>
</dbReference>
<dbReference type="CDD" id="cd11291">
    <property type="entry name" value="gelsolin_S6_like"/>
    <property type="match status" value="1"/>
</dbReference>
<evidence type="ECO:0000256" key="4">
    <source>
        <dbReference type="ARBA" id="ARBA00023203"/>
    </source>
</evidence>
<dbReference type="EMBL" id="CAJNOC010000105">
    <property type="protein sequence ID" value="CAF0715415.1"/>
    <property type="molecule type" value="Genomic_DNA"/>
</dbReference>
<sequence length="864" mass="100704">MTIGSLQNSNYSKQNLLDPAFIPVQKNKPGFFIWRVENLHLAPVPKDSYGVFFKGDAYLIYNSSETLTKNLSKHIHIWIGSESTQDEQGVVAYKMIELDEYLGGASIQYRECESYESESFLNYFKSKGGIKYHNGGVQTGFNHYEKKFEPRLFHVKGKRNVRLNELSSIEWSSLNRSDSFLVDFCSTIFVWNGKNANKSEKFQAVNKARNFRDERNGNCNIVVIEDGEEKDLQKEELKLFESKFPLKEKISKLKKESTHHDDLKFENDSYSYLKLYRCSDALNDGDGMVKIKIIEQKTGPLFKEDLNSDDCFIIDNGRHGIWVWIGRKSTKKERQESMRNALGFLQAKGYDEKQQSAIKVTRVIDGSEPVEFKALFNRWPEPYDTKSLSRTFSINSLAKNVHSKFDAFVLHSNHQLASESQMVDDGKGTKEIWYIHNSDIHKLDVSQYSEFHTSDCYIILYTYKLLNLEKHILYYWIGQKSSLEDQGTASLKTIELDNKLFNGQALQVRVVESKEPVHFMSIFDGHIAIYMDGRVHSYSNSSSNESSNLPENYMLQVKSYGPLNIKAIQIDFKAYNLNSNDVFIICHKTNIFYIWCGKSSTGDEREAAKSMVFNRKKEPEIIIEGQERDQFWSVFGEKAEYSREKRLNQTTRTQFARLFEITNSTGKIQAQEIHQFSQIDLNPNDIMLLDAWDKIFMWIGSNSNKTEKDEIEKIAFDYLKNDPSQRSLDIPIYKIKQDFEPPIFTGFFGHWDPSLLSSKSDDDYKSLKEELQSKNQLHLFQIAIKDKSHSTNIRESIDFNKHPKYTYEELIKPVDQLPENVINEAKEVHLNEEDFVKIFKMTYQQFREKPAWRQKELKRSVRLF</sequence>
<dbReference type="GO" id="GO:0015629">
    <property type="term" value="C:actin cytoskeleton"/>
    <property type="evidence" value="ECO:0007669"/>
    <property type="project" value="TreeGrafter"/>
</dbReference>
<dbReference type="Gene3D" id="1.10.950.10">
    <property type="entry name" value="Villin headpiece domain"/>
    <property type="match status" value="1"/>
</dbReference>